<gene>
    <name evidence="1" type="ORF">FGD71_011700</name>
</gene>
<reference evidence="1 2" key="1">
    <citation type="submission" date="2019-06" db="EMBL/GenBank/DDBJ databases">
        <title>Streptomyces sporangiiformans sp. nov., a novel actinomycete isolated from soil in Mount Song.</title>
        <authorList>
            <person name="Han L."/>
        </authorList>
    </citation>
    <scope>NUCLEOTIDE SEQUENCE [LARGE SCALE GENOMIC DNA]</scope>
    <source>
        <strain evidence="1 2">NEAU-SSA 1</strain>
    </source>
</reference>
<sequence length="135" mass="14966">MQHQNLPDEERIRWGALAVEAARRKHSEGGVSRGDSVAEEVLSRSYLIKTFGAGGNGSVRDPAEALSCAIGMMGKSREDISRAADDWRRLSAEEIRSLRQAKNILTPLRAILDHLEDGSARRDLHAWLDLIPKLP</sequence>
<proteinExistence type="predicted"/>
<dbReference type="AlphaFoldDB" id="A0A505DBZ4"/>
<comment type="caution">
    <text evidence="1">The sequence shown here is derived from an EMBL/GenBank/DDBJ whole genome shotgun (WGS) entry which is preliminary data.</text>
</comment>
<evidence type="ECO:0000313" key="1">
    <source>
        <dbReference type="EMBL" id="TPQ22053.1"/>
    </source>
</evidence>
<organism evidence="1 2">
    <name type="scientific">Streptomyces sporangiiformans</name>
    <dbReference type="NCBI Taxonomy" id="2315329"/>
    <lineage>
        <taxon>Bacteria</taxon>
        <taxon>Bacillati</taxon>
        <taxon>Actinomycetota</taxon>
        <taxon>Actinomycetes</taxon>
        <taxon>Kitasatosporales</taxon>
        <taxon>Streptomycetaceae</taxon>
        <taxon>Streptomyces</taxon>
    </lineage>
</organism>
<accession>A0A505DBZ4</accession>
<dbReference type="RefSeq" id="WP_140935863.1">
    <property type="nucleotide sequence ID" value="NZ_QXMJ01000101.1"/>
</dbReference>
<keyword evidence="2" id="KW-1185">Reference proteome</keyword>
<protein>
    <submittedName>
        <fullName evidence="1">Uncharacterized protein</fullName>
    </submittedName>
</protein>
<dbReference type="EMBL" id="VCHX02000101">
    <property type="protein sequence ID" value="TPQ22053.1"/>
    <property type="molecule type" value="Genomic_DNA"/>
</dbReference>
<evidence type="ECO:0000313" key="2">
    <source>
        <dbReference type="Proteomes" id="UP000317378"/>
    </source>
</evidence>
<name>A0A505DBZ4_9ACTN</name>
<dbReference type="Proteomes" id="UP000317378">
    <property type="component" value="Unassembled WGS sequence"/>
</dbReference>